<dbReference type="Proteomes" id="UP001499959">
    <property type="component" value="Unassembled WGS sequence"/>
</dbReference>
<dbReference type="PANTHER" id="PTHR43390">
    <property type="entry name" value="SIGNAL PEPTIDASE I"/>
    <property type="match status" value="1"/>
</dbReference>
<evidence type="ECO:0000313" key="10">
    <source>
        <dbReference type="EMBL" id="GAA4784523.1"/>
    </source>
</evidence>
<dbReference type="Pfam" id="PF10502">
    <property type="entry name" value="Peptidase_S26"/>
    <property type="match status" value="1"/>
</dbReference>
<evidence type="ECO:0000256" key="2">
    <source>
        <dbReference type="ARBA" id="ARBA00009370"/>
    </source>
</evidence>
<evidence type="ECO:0000313" key="11">
    <source>
        <dbReference type="Proteomes" id="UP001499959"/>
    </source>
</evidence>
<comment type="caution">
    <text evidence="10">The sequence shown here is derived from an EMBL/GenBank/DDBJ whole genome shotgun (WGS) entry which is preliminary data.</text>
</comment>
<evidence type="ECO:0000259" key="9">
    <source>
        <dbReference type="Pfam" id="PF10502"/>
    </source>
</evidence>
<dbReference type="NCBIfam" id="TIGR02227">
    <property type="entry name" value="sigpep_I_bact"/>
    <property type="match status" value="1"/>
</dbReference>
<dbReference type="InterPro" id="IPR019756">
    <property type="entry name" value="Pept_S26A_signal_pept_1_Ser-AS"/>
</dbReference>
<keyword evidence="5 7" id="KW-0645">Protease</keyword>
<dbReference type="PROSITE" id="PS00501">
    <property type="entry name" value="SPASE_I_1"/>
    <property type="match status" value="1"/>
</dbReference>
<comment type="subcellular location">
    <subcellularLocation>
        <location evidence="8">Membrane</location>
        <topology evidence="8">Multi-pass membrane protein</topology>
    </subcellularLocation>
</comment>
<evidence type="ECO:0000256" key="3">
    <source>
        <dbReference type="ARBA" id="ARBA00013208"/>
    </source>
</evidence>
<dbReference type="InterPro" id="IPR000223">
    <property type="entry name" value="Pept_S26A_signal_pept_1"/>
</dbReference>
<dbReference type="EMBL" id="BAABJE010000001">
    <property type="protein sequence ID" value="GAA4784523.1"/>
    <property type="molecule type" value="Genomic_DNA"/>
</dbReference>
<sequence length="208" mass="22484">MTETAPRATGAARSRFWRNEWATFAVFLLLLTVARTSLANHYQVPSGSMEPTLMPGDRIAVNMLAYGLRVPFTDIELIDRGEPQRGDVVVFKSPADGTRLIKRVVAVGGDTVALVDGRLWIDGKALHDADASDIEHFGDRDVTLNLAHGGGPDIATGTIPAGMALVLGDHRGNSADGRFFGLVPMKSLYAKAAAVYYRRGEGFGWTRL</sequence>
<organism evidence="10 11">
    <name type="scientific">Lysobacter hankyongensis</name>
    <dbReference type="NCBI Taxonomy" id="1176535"/>
    <lineage>
        <taxon>Bacteria</taxon>
        <taxon>Pseudomonadati</taxon>
        <taxon>Pseudomonadota</taxon>
        <taxon>Gammaproteobacteria</taxon>
        <taxon>Lysobacterales</taxon>
        <taxon>Lysobacteraceae</taxon>
        <taxon>Lysobacter</taxon>
    </lineage>
</organism>
<reference evidence="11" key="1">
    <citation type="journal article" date="2019" name="Int. J. Syst. Evol. Microbiol.">
        <title>The Global Catalogue of Microorganisms (GCM) 10K type strain sequencing project: providing services to taxonomists for standard genome sequencing and annotation.</title>
        <authorList>
            <consortium name="The Broad Institute Genomics Platform"/>
            <consortium name="The Broad Institute Genome Sequencing Center for Infectious Disease"/>
            <person name="Wu L."/>
            <person name="Ma J."/>
        </authorList>
    </citation>
    <scope>NUCLEOTIDE SEQUENCE [LARGE SCALE GENOMIC DNA]</scope>
    <source>
        <strain evidence="11">JCM 18204</strain>
    </source>
</reference>
<evidence type="ECO:0000256" key="4">
    <source>
        <dbReference type="ARBA" id="ARBA00019232"/>
    </source>
</evidence>
<evidence type="ECO:0000256" key="8">
    <source>
        <dbReference type="RuleBase" id="RU362042"/>
    </source>
</evidence>
<dbReference type="PROSITE" id="PS00760">
    <property type="entry name" value="SPASE_I_2"/>
    <property type="match status" value="1"/>
</dbReference>
<dbReference type="InterPro" id="IPR019533">
    <property type="entry name" value="Peptidase_S26"/>
</dbReference>
<gene>
    <name evidence="10" type="primary">lepB_1</name>
    <name evidence="10" type="ORF">GCM10023307_06560</name>
</gene>
<dbReference type="EC" id="3.4.21.89" evidence="3 7"/>
<keyword evidence="6 7" id="KW-0378">Hydrolase</keyword>
<name>A0ABP9AQH0_9GAMM</name>
<protein>
    <recommendedName>
        <fullName evidence="4 7">Signal peptidase I</fullName>
        <ecNumber evidence="3 7">3.4.21.89</ecNumber>
    </recommendedName>
</protein>
<dbReference type="SUPFAM" id="SSF51306">
    <property type="entry name" value="LexA/Signal peptidase"/>
    <property type="match status" value="1"/>
</dbReference>
<comment type="similarity">
    <text evidence="2 8">Belongs to the peptidase S26 family.</text>
</comment>
<dbReference type="CDD" id="cd06530">
    <property type="entry name" value="S26_SPase_I"/>
    <property type="match status" value="1"/>
</dbReference>
<accession>A0ABP9AQH0</accession>
<dbReference type="RefSeq" id="WP_345301827.1">
    <property type="nucleotide sequence ID" value="NZ_BAABJE010000001.1"/>
</dbReference>
<evidence type="ECO:0000256" key="6">
    <source>
        <dbReference type="ARBA" id="ARBA00022801"/>
    </source>
</evidence>
<dbReference type="Gene3D" id="2.10.109.10">
    <property type="entry name" value="Umud Fragment, subunit A"/>
    <property type="match status" value="1"/>
</dbReference>
<comment type="catalytic activity">
    <reaction evidence="1 7">
        <text>Cleavage of hydrophobic, N-terminal signal or leader sequences from secreted and periplasmic proteins.</text>
        <dbReference type="EC" id="3.4.21.89"/>
    </reaction>
</comment>
<dbReference type="PRINTS" id="PR00727">
    <property type="entry name" value="LEADERPTASE"/>
</dbReference>
<feature type="domain" description="Peptidase S26" evidence="9">
    <location>
        <begin position="20"/>
        <end position="197"/>
    </location>
</feature>
<dbReference type="InterPro" id="IPR019757">
    <property type="entry name" value="Pept_S26A_signal_pept_1_Lys-AS"/>
</dbReference>
<dbReference type="InterPro" id="IPR036286">
    <property type="entry name" value="LexA/Signal_pep-like_sf"/>
</dbReference>
<evidence type="ECO:0000256" key="1">
    <source>
        <dbReference type="ARBA" id="ARBA00000677"/>
    </source>
</evidence>
<evidence type="ECO:0000256" key="7">
    <source>
        <dbReference type="RuleBase" id="RU003993"/>
    </source>
</evidence>
<keyword evidence="11" id="KW-1185">Reference proteome</keyword>
<evidence type="ECO:0000256" key="5">
    <source>
        <dbReference type="ARBA" id="ARBA00022670"/>
    </source>
</evidence>
<dbReference type="PANTHER" id="PTHR43390:SF1">
    <property type="entry name" value="CHLOROPLAST PROCESSING PEPTIDASE"/>
    <property type="match status" value="1"/>
</dbReference>
<proteinExistence type="inferred from homology"/>